<keyword evidence="3" id="KW-1185">Reference proteome</keyword>
<dbReference type="Proteomes" id="UP001244297">
    <property type="component" value="Unassembled WGS sequence"/>
</dbReference>
<dbReference type="RefSeq" id="WP_238291866.1">
    <property type="nucleotide sequence ID" value="NZ_BPQS01000046.1"/>
</dbReference>
<dbReference type="EMBL" id="JAUFPT010000046">
    <property type="protein sequence ID" value="MDN3571816.1"/>
    <property type="molecule type" value="Genomic_DNA"/>
</dbReference>
<reference evidence="3" key="1">
    <citation type="journal article" date="2019" name="Int. J. Syst. Evol. Microbiol.">
        <title>The Global Catalogue of Microorganisms (GCM) 10K type strain sequencing project: providing services to taxonomists for standard genome sequencing and annotation.</title>
        <authorList>
            <consortium name="The Broad Institute Genomics Platform"/>
            <consortium name="The Broad Institute Genome Sequencing Center for Infectious Disease"/>
            <person name="Wu L."/>
            <person name="Ma J."/>
        </authorList>
    </citation>
    <scope>NUCLEOTIDE SEQUENCE [LARGE SCALE GENOMIC DNA]</scope>
    <source>
        <strain evidence="3">CECT 7806</strain>
    </source>
</reference>
<evidence type="ECO:0000313" key="2">
    <source>
        <dbReference type="EMBL" id="MDN3571816.1"/>
    </source>
</evidence>
<organism evidence="2 3">
    <name type="scientific">Methylobacterium longum</name>
    <dbReference type="NCBI Taxonomy" id="767694"/>
    <lineage>
        <taxon>Bacteria</taxon>
        <taxon>Pseudomonadati</taxon>
        <taxon>Pseudomonadota</taxon>
        <taxon>Alphaproteobacteria</taxon>
        <taxon>Hyphomicrobiales</taxon>
        <taxon>Methylobacteriaceae</taxon>
        <taxon>Methylobacterium</taxon>
    </lineage>
</organism>
<feature type="region of interest" description="Disordered" evidence="1">
    <location>
        <begin position="129"/>
        <end position="151"/>
    </location>
</feature>
<evidence type="ECO:0000256" key="1">
    <source>
        <dbReference type="SAM" id="MobiDB-lite"/>
    </source>
</evidence>
<comment type="caution">
    <text evidence="2">The sequence shown here is derived from an EMBL/GenBank/DDBJ whole genome shotgun (WGS) entry which is preliminary data.</text>
</comment>
<name>A0ABT8AQW6_9HYPH</name>
<evidence type="ECO:0000313" key="3">
    <source>
        <dbReference type="Proteomes" id="UP001244297"/>
    </source>
</evidence>
<proteinExistence type="predicted"/>
<protein>
    <submittedName>
        <fullName evidence="2">Uncharacterized protein</fullName>
    </submittedName>
</protein>
<accession>A0ABT8AQW6</accession>
<feature type="compositionally biased region" description="Polar residues" evidence="1">
    <location>
        <begin position="141"/>
        <end position="151"/>
    </location>
</feature>
<gene>
    <name evidence="2" type="ORF">QWZ18_14420</name>
</gene>
<sequence>MPRNVATVEDFAKLKNDLGLVPMEFLLDTITELKGDIRGAEPYTALRWYNEGLAQPLGKLAVAPAQGQQAPADTDLERRTAVEIPDTLDGVHHLQRIAVAKKIAGSDAALNTEQADKVIADELARRAAAGGTGAAGAGPNALTSQQTVTRS</sequence>